<keyword evidence="1" id="KW-0472">Membrane</keyword>
<feature type="transmembrane region" description="Helical" evidence="1">
    <location>
        <begin position="33"/>
        <end position="55"/>
    </location>
</feature>
<organism evidence="2 3">
    <name type="scientific">Aquibacillus koreensis</name>
    <dbReference type="NCBI Taxonomy" id="279446"/>
    <lineage>
        <taxon>Bacteria</taxon>
        <taxon>Bacillati</taxon>
        <taxon>Bacillota</taxon>
        <taxon>Bacilli</taxon>
        <taxon>Bacillales</taxon>
        <taxon>Bacillaceae</taxon>
        <taxon>Aquibacillus</taxon>
    </lineage>
</organism>
<dbReference type="Proteomes" id="UP001145072">
    <property type="component" value="Unassembled WGS sequence"/>
</dbReference>
<keyword evidence="1" id="KW-1133">Transmembrane helix</keyword>
<feature type="transmembrane region" description="Helical" evidence="1">
    <location>
        <begin position="6"/>
        <end position="26"/>
    </location>
</feature>
<reference evidence="2" key="1">
    <citation type="submission" date="2022-06" db="EMBL/GenBank/DDBJ databases">
        <title>Aquibacillus sp. a new bacterium isolated from soil saline samples.</title>
        <authorList>
            <person name="Galisteo C."/>
            <person name="De La Haba R."/>
            <person name="Sanchez-Porro C."/>
            <person name="Ventosa A."/>
        </authorList>
    </citation>
    <scope>NUCLEOTIDE SEQUENCE</scope>
    <source>
        <strain evidence="2">JCM 12387</strain>
    </source>
</reference>
<keyword evidence="3" id="KW-1185">Reference proteome</keyword>
<dbReference type="EMBL" id="JAMQJZ010000022">
    <property type="protein sequence ID" value="MDC3422522.1"/>
    <property type="molecule type" value="Genomic_DNA"/>
</dbReference>
<feature type="transmembrane region" description="Helical" evidence="1">
    <location>
        <begin position="67"/>
        <end position="86"/>
    </location>
</feature>
<name>A0A9X3WMK4_9BACI</name>
<protein>
    <recommendedName>
        <fullName evidence="4">YesK-like protein</fullName>
    </recommendedName>
</protein>
<evidence type="ECO:0000256" key="1">
    <source>
        <dbReference type="SAM" id="Phobius"/>
    </source>
</evidence>
<evidence type="ECO:0008006" key="4">
    <source>
        <dbReference type="Google" id="ProtNLM"/>
    </source>
</evidence>
<sequence>MDALYLEGWLPIILVCIFFASVICIMAKFIKQFIIYTVSAILFLLFVGIFIYSIFGIGQWDGMAIGFYSASALIGIASGTAISPFIKKTKYSNVRD</sequence>
<proteinExistence type="predicted"/>
<dbReference type="AlphaFoldDB" id="A0A9X3WMK4"/>
<gene>
    <name evidence="2" type="ORF">NC661_19400</name>
</gene>
<accession>A0A9X3WMK4</accession>
<keyword evidence="1" id="KW-0812">Transmembrane</keyword>
<evidence type="ECO:0000313" key="3">
    <source>
        <dbReference type="Proteomes" id="UP001145072"/>
    </source>
</evidence>
<comment type="caution">
    <text evidence="2">The sequence shown here is derived from an EMBL/GenBank/DDBJ whole genome shotgun (WGS) entry which is preliminary data.</text>
</comment>
<evidence type="ECO:0000313" key="2">
    <source>
        <dbReference type="EMBL" id="MDC3422522.1"/>
    </source>
</evidence>
<dbReference type="RefSeq" id="WP_259868008.1">
    <property type="nucleotide sequence ID" value="NZ_JAMQJZ010000022.1"/>
</dbReference>
<dbReference type="Pfam" id="PF14150">
    <property type="entry name" value="YesK"/>
    <property type="match status" value="1"/>
</dbReference>
<dbReference type="InterPro" id="IPR025434">
    <property type="entry name" value="YesK-like"/>
</dbReference>